<evidence type="ECO:0000256" key="9">
    <source>
        <dbReference type="SAM" id="MobiDB-lite"/>
    </source>
</evidence>
<organism evidence="11 12">
    <name type="scientific">Eeniella nana</name>
    <name type="common">Yeast</name>
    <name type="synonym">Brettanomyces nanus</name>
    <dbReference type="NCBI Taxonomy" id="13502"/>
    <lineage>
        <taxon>Eukaryota</taxon>
        <taxon>Fungi</taxon>
        <taxon>Dikarya</taxon>
        <taxon>Ascomycota</taxon>
        <taxon>Saccharomycotina</taxon>
        <taxon>Pichiomycetes</taxon>
        <taxon>Pichiales</taxon>
        <taxon>Pichiaceae</taxon>
        <taxon>Brettanomyces</taxon>
    </lineage>
</organism>
<dbReference type="InterPro" id="IPR040315">
    <property type="entry name" value="WDR46/Utp7"/>
</dbReference>
<dbReference type="Pfam" id="PF08149">
    <property type="entry name" value="BING4CT"/>
    <property type="match status" value="1"/>
</dbReference>
<name>A0A875S1I5_EENNA</name>
<dbReference type="PANTHER" id="PTHR14085:SF3">
    <property type="entry name" value="WD REPEAT-CONTAINING PROTEIN 46"/>
    <property type="match status" value="1"/>
</dbReference>
<evidence type="ECO:0000256" key="3">
    <source>
        <dbReference type="ARBA" id="ARBA00022552"/>
    </source>
</evidence>
<keyword evidence="6" id="KW-0539">Nucleus</keyword>
<sequence length="525" mass="59667">MESHMESHNKDKRESRRKDRKGGGLHNGKLGFEMKKLDREHREAVESATKTDLLLQEEAGFMEAEGMERTYKFRQNDIVKEVDVGTAKKGFNLKLDQYGPYTLDYTRNGRELLIGGRKGHVAAFDWQLGKLDCELFLNETVHAVKFLHNDQFFAVAQKKYTFIYDRTGTELHKLKQHIDCTLLDFLPYHMLLATAGNSSHLRYHDVSTGELVSDLRTKLGPTLAMRQNPWNAVMHLGHGNGEVTLWSPSMSTPLVKIQACRGPVRALAVNRDGRYMAVTGADKTLKIWDLRKLKEIGSYYTPTQASTVDISDRGLLAVGWGPHLTVWKDTLKQNQKSPYMNHMIPGSEVQTARFVPFEDILGCGHNNGISSLIVPGAGEANFDALEVNPYETSKQRQESEVRSLLNKLQPDMITLDPDVIGTVDKRKPQQRLTPSDLSELREKEKAIPGKTGEEIDGLILSSSTGKNSRLRRMKRKQRKNLVTERSKRVEKALQKEKDLRKRKWEADQGVKQKKDVLSETLSRFD</sequence>
<dbReference type="InterPro" id="IPR015943">
    <property type="entry name" value="WD40/YVTN_repeat-like_dom_sf"/>
</dbReference>
<dbReference type="RefSeq" id="XP_038776829.1">
    <property type="nucleotide sequence ID" value="XM_038920901.1"/>
</dbReference>
<protein>
    <recommendedName>
        <fullName evidence="7">U three protein 7</fullName>
    </recommendedName>
</protein>
<comment type="function">
    <text evidence="1">Involved in nucleolar processing of pre-18S ribosomal RNA.</text>
</comment>
<dbReference type="GO" id="GO:0000462">
    <property type="term" value="P:maturation of SSU-rRNA from tricistronic rRNA transcript (SSU-rRNA, 5.8S rRNA, LSU-rRNA)"/>
    <property type="evidence" value="ECO:0007669"/>
    <property type="project" value="TreeGrafter"/>
</dbReference>
<dbReference type="PANTHER" id="PTHR14085">
    <property type="entry name" value="WD-REPEAT PROTEIN BING4"/>
    <property type="match status" value="1"/>
</dbReference>
<dbReference type="Proteomes" id="UP000662931">
    <property type="component" value="Chromosome 1"/>
</dbReference>
<evidence type="ECO:0000256" key="8">
    <source>
        <dbReference type="PROSITE-ProRule" id="PRU00221"/>
    </source>
</evidence>
<dbReference type="KEGG" id="bnn:FOA43_000572"/>
<evidence type="ECO:0000256" key="7">
    <source>
        <dbReference type="ARBA" id="ARBA00076453"/>
    </source>
</evidence>
<dbReference type="PROSITE" id="PS50082">
    <property type="entry name" value="WD_REPEATS_2"/>
    <property type="match status" value="1"/>
</dbReference>
<feature type="region of interest" description="Disordered" evidence="9">
    <location>
        <begin position="1"/>
        <end position="30"/>
    </location>
</feature>
<dbReference type="GeneID" id="62193973"/>
<dbReference type="Gene3D" id="2.130.10.10">
    <property type="entry name" value="YVTN repeat-like/Quinoprotein amine dehydrogenase"/>
    <property type="match status" value="1"/>
</dbReference>
<gene>
    <name evidence="11" type="ORF">FOA43_000572</name>
</gene>
<feature type="compositionally biased region" description="Basic and acidic residues" evidence="9">
    <location>
        <begin position="1"/>
        <end position="17"/>
    </location>
</feature>
<dbReference type="GO" id="GO:0032040">
    <property type="term" value="C:small-subunit processome"/>
    <property type="evidence" value="ECO:0007669"/>
    <property type="project" value="TreeGrafter"/>
</dbReference>
<dbReference type="OrthoDB" id="10251154at2759"/>
<reference evidence="11" key="1">
    <citation type="submission" date="2020-10" db="EMBL/GenBank/DDBJ databases">
        <authorList>
            <person name="Roach M.J.R."/>
        </authorList>
    </citation>
    <scope>NUCLEOTIDE SEQUENCE</scope>
    <source>
        <strain evidence="11">CBS 1945</strain>
    </source>
</reference>
<dbReference type="InterPro" id="IPR001680">
    <property type="entry name" value="WD40_rpt"/>
</dbReference>
<evidence type="ECO:0000256" key="2">
    <source>
        <dbReference type="ARBA" id="ARBA00004604"/>
    </source>
</evidence>
<feature type="domain" description="BING4 C-terminal" evidence="10">
    <location>
        <begin position="338"/>
        <end position="417"/>
    </location>
</feature>
<keyword evidence="12" id="KW-1185">Reference proteome</keyword>
<dbReference type="AlphaFoldDB" id="A0A875S1I5"/>
<accession>A0A875S1I5</accession>
<feature type="compositionally biased region" description="Basic residues" evidence="9">
    <location>
        <begin position="468"/>
        <end position="479"/>
    </location>
</feature>
<evidence type="ECO:0000313" key="12">
    <source>
        <dbReference type="Proteomes" id="UP000662931"/>
    </source>
</evidence>
<dbReference type="FunFam" id="2.130.10.10:FF:000378">
    <property type="entry name" value="U3 small nucleolar RNA-associated protein 7"/>
    <property type="match status" value="1"/>
</dbReference>
<feature type="repeat" description="WD" evidence="8">
    <location>
        <begin position="257"/>
        <end position="298"/>
    </location>
</feature>
<evidence type="ECO:0000256" key="6">
    <source>
        <dbReference type="ARBA" id="ARBA00023242"/>
    </source>
</evidence>
<keyword evidence="5" id="KW-0677">Repeat</keyword>
<feature type="region of interest" description="Disordered" evidence="9">
    <location>
        <begin position="463"/>
        <end position="525"/>
    </location>
</feature>
<dbReference type="EMBL" id="CP064812">
    <property type="protein sequence ID" value="QPG73264.1"/>
    <property type="molecule type" value="Genomic_DNA"/>
</dbReference>
<comment type="subcellular location">
    <subcellularLocation>
        <location evidence="2">Nucleus</location>
        <location evidence="2">Nucleolus</location>
    </subcellularLocation>
</comment>
<evidence type="ECO:0000256" key="4">
    <source>
        <dbReference type="ARBA" id="ARBA00022574"/>
    </source>
</evidence>
<proteinExistence type="predicted"/>
<dbReference type="SMART" id="SM00320">
    <property type="entry name" value="WD40"/>
    <property type="match status" value="3"/>
</dbReference>
<evidence type="ECO:0000256" key="1">
    <source>
        <dbReference type="ARBA" id="ARBA00004099"/>
    </source>
</evidence>
<dbReference type="InterPro" id="IPR036322">
    <property type="entry name" value="WD40_repeat_dom_sf"/>
</dbReference>
<feature type="compositionally biased region" description="Basic and acidic residues" evidence="9">
    <location>
        <begin position="481"/>
        <end position="525"/>
    </location>
</feature>
<dbReference type="GO" id="GO:0030686">
    <property type="term" value="C:90S preribosome"/>
    <property type="evidence" value="ECO:0007669"/>
    <property type="project" value="TreeGrafter"/>
</dbReference>
<dbReference type="Pfam" id="PF00400">
    <property type="entry name" value="WD40"/>
    <property type="match status" value="1"/>
</dbReference>
<dbReference type="InterPro" id="IPR012952">
    <property type="entry name" value="BING4_C_dom"/>
</dbReference>
<evidence type="ECO:0000256" key="5">
    <source>
        <dbReference type="ARBA" id="ARBA00022737"/>
    </source>
</evidence>
<dbReference type="SMART" id="SM01033">
    <property type="entry name" value="BING4CT"/>
    <property type="match status" value="1"/>
</dbReference>
<keyword evidence="4 8" id="KW-0853">WD repeat</keyword>
<dbReference type="PROSITE" id="PS50294">
    <property type="entry name" value="WD_REPEATS_REGION"/>
    <property type="match status" value="1"/>
</dbReference>
<keyword evidence="3" id="KW-0698">rRNA processing</keyword>
<evidence type="ECO:0000313" key="11">
    <source>
        <dbReference type="EMBL" id="QPG73264.1"/>
    </source>
</evidence>
<evidence type="ECO:0000259" key="10">
    <source>
        <dbReference type="SMART" id="SM01033"/>
    </source>
</evidence>
<dbReference type="SUPFAM" id="SSF50978">
    <property type="entry name" value="WD40 repeat-like"/>
    <property type="match status" value="1"/>
</dbReference>